<dbReference type="EMBL" id="CAJOAX010002475">
    <property type="protein sequence ID" value="CAF3798908.1"/>
    <property type="molecule type" value="Genomic_DNA"/>
</dbReference>
<evidence type="ECO:0000313" key="3">
    <source>
        <dbReference type="EMBL" id="CAF3798908.1"/>
    </source>
</evidence>
<sequence length="237" mass="26580">MVIVVPTSIILTKKTAKITTTTPRISITDEILTTKQVQCIKTYATVENYSTDTSLSSMVIDHVDNDNRYDIITLDSSSQKIDILYNDGNRTFTIHTISLPTILWLRPVSTADVNNDNKRDTVILDSEFKKILIYLNNGNRKFTEHMNYSIGTDPLFLTTEDLNADGYSDIIIGYRSAEGVSVQLNDGNGMFPGEAFFYRTVCASHFVTIADLNGDHTLDIIALCPSVHKIVILFNNW</sequence>
<evidence type="ECO:0008006" key="5">
    <source>
        <dbReference type="Google" id="ProtNLM"/>
    </source>
</evidence>
<dbReference type="EMBL" id="CAJNOO010000198">
    <property type="protein sequence ID" value="CAF0853109.1"/>
    <property type="molecule type" value="Genomic_DNA"/>
</dbReference>
<gene>
    <name evidence="3" type="ORF">OTI717_LOCUS18159</name>
    <name evidence="2" type="ORF">RFH988_LOCUS6566</name>
</gene>
<evidence type="ECO:0000313" key="2">
    <source>
        <dbReference type="EMBL" id="CAF0853109.1"/>
    </source>
</evidence>
<dbReference type="PANTHER" id="PTHR46580:SF4">
    <property type="entry name" value="ATP_GTP-BINDING PROTEIN"/>
    <property type="match status" value="1"/>
</dbReference>
<keyword evidence="1" id="KW-0732">Signal</keyword>
<protein>
    <recommendedName>
        <fullName evidence="5">VCBS repeat-containing protein</fullName>
    </recommendedName>
</protein>
<dbReference type="InterPro" id="IPR028994">
    <property type="entry name" value="Integrin_alpha_N"/>
</dbReference>
<dbReference type="Proteomes" id="UP000663823">
    <property type="component" value="Unassembled WGS sequence"/>
</dbReference>
<dbReference type="Pfam" id="PF13517">
    <property type="entry name" value="FG-GAP_3"/>
    <property type="match status" value="2"/>
</dbReference>
<dbReference type="Gene3D" id="2.130.10.130">
    <property type="entry name" value="Integrin alpha, N-terminal"/>
    <property type="match status" value="1"/>
</dbReference>
<dbReference type="PANTHER" id="PTHR46580">
    <property type="entry name" value="SENSOR KINASE-RELATED"/>
    <property type="match status" value="1"/>
</dbReference>
<dbReference type="AlphaFoldDB" id="A0A819BAU3"/>
<comment type="caution">
    <text evidence="3">The sequence shown here is derived from an EMBL/GenBank/DDBJ whole genome shotgun (WGS) entry which is preliminary data.</text>
</comment>
<dbReference type="InterPro" id="IPR013517">
    <property type="entry name" value="FG-GAP"/>
</dbReference>
<dbReference type="SUPFAM" id="SSF69318">
    <property type="entry name" value="Integrin alpha N-terminal domain"/>
    <property type="match status" value="1"/>
</dbReference>
<reference evidence="3" key="1">
    <citation type="submission" date="2021-02" db="EMBL/GenBank/DDBJ databases">
        <authorList>
            <person name="Nowell W R."/>
        </authorList>
    </citation>
    <scope>NUCLEOTIDE SEQUENCE</scope>
</reference>
<dbReference type="Proteomes" id="UP000663882">
    <property type="component" value="Unassembled WGS sequence"/>
</dbReference>
<organism evidence="3 4">
    <name type="scientific">Rotaria sordida</name>
    <dbReference type="NCBI Taxonomy" id="392033"/>
    <lineage>
        <taxon>Eukaryota</taxon>
        <taxon>Metazoa</taxon>
        <taxon>Spiralia</taxon>
        <taxon>Gnathifera</taxon>
        <taxon>Rotifera</taxon>
        <taxon>Eurotatoria</taxon>
        <taxon>Bdelloidea</taxon>
        <taxon>Philodinida</taxon>
        <taxon>Philodinidae</taxon>
        <taxon>Rotaria</taxon>
    </lineage>
</organism>
<accession>A0A819BAU3</accession>
<proteinExistence type="predicted"/>
<name>A0A819BAU3_9BILA</name>
<evidence type="ECO:0000256" key="1">
    <source>
        <dbReference type="ARBA" id="ARBA00022729"/>
    </source>
</evidence>
<evidence type="ECO:0000313" key="4">
    <source>
        <dbReference type="Proteomes" id="UP000663823"/>
    </source>
</evidence>